<name>A0A9P8QU79_9HYPO</name>
<evidence type="ECO:0000256" key="1">
    <source>
        <dbReference type="ARBA" id="ARBA00004123"/>
    </source>
</evidence>
<dbReference type="PANTHER" id="PTHR10855:SF2">
    <property type="entry name" value="COP9 SIGNALOSOME COMPLEX SUBUNIT 4"/>
    <property type="match status" value="1"/>
</dbReference>
<keyword evidence="6" id="KW-0736">Signalosome</keyword>
<dbReference type="SUPFAM" id="SSF46785">
    <property type="entry name" value="Winged helix' DNA-binding domain"/>
    <property type="match status" value="1"/>
</dbReference>
<dbReference type="InterPro" id="IPR000717">
    <property type="entry name" value="PCI_dom"/>
</dbReference>
<organism evidence="9 10">
    <name type="scientific">Trichoderma cornu-damae</name>
    <dbReference type="NCBI Taxonomy" id="654480"/>
    <lineage>
        <taxon>Eukaryota</taxon>
        <taxon>Fungi</taxon>
        <taxon>Dikarya</taxon>
        <taxon>Ascomycota</taxon>
        <taxon>Pezizomycotina</taxon>
        <taxon>Sordariomycetes</taxon>
        <taxon>Hypocreomycetidae</taxon>
        <taxon>Hypocreales</taxon>
        <taxon>Hypocreaceae</taxon>
        <taxon>Trichoderma</taxon>
    </lineage>
</organism>
<keyword evidence="7" id="KW-0539">Nucleus</keyword>
<comment type="caution">
    <text evidence="9">The sequence shown here is derived from an EMBL/GenBank/DDBJ whole genome shotgun (WGS) entry which is preliminary data.</text>
</comment>
<sequence>MEPSPKVAAALAGAGSVADENGPLYESLLADIQTLSPPASTAADLNAVFDSFFGQGPGVVATRSFLNAFIAALKGIEKEDLWIEVGNRALDILATQPSSFFDAAATIYELVATAHENGEDFLSAAKALAEIPLDSSQRKVSDADKARVWVRIARNYLEIGDDAAADTYVNKLKNIMHTVSDPDLNLHFRLSQARIQDAKRDFLFAAQRYHEISFFPAVAEEERIHTLSMAVKCAILAPAGPMRSRILGRLYKDERAAQLGEFGILEKMFLDRLLSPAEVDKFAEGLQPHQLATTADGSTVLAKAVMEHNLLGVSRLYDNIQFEALGSLLGLDADKAEETTARMIEQGRLVGRMDQLEGVVWFEGGEASGEKGSGRAEVAAGKEMRRWDANVESLAEEVENVVSSMQREFPSFVAANLAA</sequence>
<evidence type="ECO:0000256" key="3">
    <source>
        <dbReference type="ARBA" id="ARBA00010417"/>
    </source>
</evidence>
<dbReference type="InterPro" id="IPR040134">
    <property type="entry name" value="PSMD12/CSN4"/>
</dbReference>
<evidence type="ECO:0000256" key="2">
    <source>
        <dbReference type="ARBA" id="ARBA00004496"/>
    </source>
</evidence>
<evidence type="ECO:0000259" key="8">
    <source>
        <dbReference type="PROSITE" id="PS50250"/>
    </source>
</evidence>
<dbReference type="Pfam" id="PF22241">
    <property type="entry name" value="PSMD12-CSN4_N"/>
    <property type="match status" value="1"/>
</dbReference>
<dbReference type="GO" id="GO:0008180">
    <property type="term" value="C:COP9 signalosome"/>
    <property type="evidence" value="ECO:0007669"/>
    <property type="project" value="UniProtKB-KW"/>
</dbReference>
<reference evidence="9" key="1">
    <citation type="submission" date="2021-08" db="EMBL/GenBank/DDBJ databases">
        <title>Chromosome-Level Trichoderma cornu-damae using Hi-C Data.</title>
        <authorList>
            <person name="Kim C.S."/>
        </authorList>
    </citation>
    <scope>NUCLEOTIDE SEQUENCE</scope>
    <source>
        <strain evidence="9">KA19-0412C</strain>
    </source>
</reference>
<comment type="similarity">
    <text evidence="3">Belongs to the CSN4 family.</text>
</comment>
<dbReference type="SMART" id="SM00088">
    <property type="entry name" value="PINT"/>
    <property type="match status" value="1"/>
</dbReference>
<accession>A0A9P8QU79</accession>
<evidence type="ECO:0000256" key="6">
    <source>
        <dbReference type="ARBA" id="ARBA00022790"/>
    </source>
</evidence>
<evidence type="ECO:0000256" key="7">
    <source>
        <dbReference type="ARBA" id="ARBA00023242"/>
    </source>
</evidence>
<dbReference type="EMBL" id="JAIWOZ010000002">
    <property type="protein sequence ID" value="KAH6608652.1"/>
    <property type="molecule type" value="Genomic_DNA"/>
</dbReference>
<dbReference type="InterPro" id="IPR036390">
    <property type="entry name" value="WH_DNA-bd_sf"/>
</dbReference>
<gene>
    <name evidence="9" type="ORF">Trco_001998</name>
</gene>
<evidence type="ECO:0000256" key="4">
    <source>
        <dbReference type="ARBA" id="ARBA00014881"/>
    </source>
</evidence>
<feature type="domain" description="PCI" evidence="8">
    <location>
        <begin position="200"/>
        <end position="367"/>
    </location>
</feature>
<protein>
    <recommendedName>
        <fullName evidence="4">COP9 signalosome complex subunit 4</fullName>
    </recommendedName>
</protein>
<evidence type="ECO:0000313" key="10">
    <source>
        <dbReference type="Proteomes" id="UP000827724"/>
    </source>
</evidence>
<comment type="subcellular location">
    <subcellularLocation>
        <location evidence="2">Cytoplasm</location>
    </subcellularLocation>
    <subcellularLocation>
        <location evidence="1">Nucleus</location>
    </subcellularLocation>
</comment>
<dbReference type="GO" id="GO:0005829">
    <property type="term" value="C:cytosol"/>
    <property type="evidence" value="ECO:0007669"/>
    <property type="project" value="TreeGrafter"/>
</dbReference>
<proteinExistence type="inferred from homology"/>
<dbReference type="InterPro" id="IPR036388">
    <property type="entry name" value="WH-like_DNA-bd_sf"/>
</dbReference>
<dbReference type="Gene3D" id="1.10.10.10">
    <property type="entry name" value="Winged helix-like DNA-binding domain superfamily/Winged helix DNA-binding domain"/>
    <property type="match status" value="1"/>
</dbReference>
<keyword evidence="10" id="KW-1185">Reference proteome</keyword>
<dbReference type="Proteomes" id="UP000827724">
    <property type="component" value="Unassembled WGS sequence"/>
</dbReference>
<evidence type="ECO:0000313" key="9">
    <source>
        <dbReference type="EMBL" id="KAH6608652.1"/>
    </source>
</evidence>
<dbReference type="InterPro" id="IPR054559">
    <property type="entry name" value="PSMD12-CSN4-like_N"/>
</dbReference>
<dbReference type="OrthoDB" id="295656at2759"/>
<keyword evidence="5" id="KW-0963">Cytoplasm</keyword>
<dbReference type="PANTHER" id="PTHR10855">
    <property type="entry name" value="26S PROTEASOME NON-ATPASE REGULATORY SUBUNIT 12/COP9 SIGNALOSOME COMPLEX SUBUNIT 4"/>
    <property type="match status" value="1"/>
</dbReference>
<dbReference type="AlphaFoldDB" id="A0A9P8QU79"/>
<dbReference type="PROSITE" id="PS50250">
    <property type="entry name" value="PCI"/>
    <property type="match status" value="1"/>
</dbReference>
<dbReference type="Pfam" id="PF01399">
    <property type="entry name" value="PCI"/>
    <property type="match status" value="1"/>
</dbReference>
<evidence type="ECO:0000256" key="5">
    <source>
        <dbReference type="ARBA" id="ARBA00022490"/>
    </source>
</evidence>